<evidence type="ECO:0000313" key="5">
    <source>
        <dbReference type="Proteomes" id="UP001321580"/>
    </source>
</evidence>
<proteinExistence type="predicted"/>
<accession>A0ABT6XFP0</accession>
<evidence type="ECO:0000256" key="2">
    <source>
        <dbReference type="SAM" id="SignalP"/>
    </source>
</evidence>
<dbReference type="Proteomes" id="UP001321580">
    <property type="component" value="Unassembled WGS sequence"/>
</dbReference>
<keyword evidence="1 2" id="KW-0732">Signal</keyword>
<evidence type="ECO:0000256" key="1">
    <source>
        <dbReference type="ARBA" id="ARBA00022729"/>
    </source>
</evidence>
<evidence type="ECO:0000313" key="4">
    <source>
        <dbReference type="EMBL" id="MDI9238959.1"/>
    </source>
</evidence>
<name>A0ABT6XFP0_9GAMM</name>
<feature type="domain" description="Outer membrane protein beta-barrel" evidence="3">
    <location>
        <begin position="6"/>
        <end position="167"/>
    </location>
</feature>
<dbReference type="Pfam" id="PF13505">
    <property type="entry name" value="OMP_b-brl"/>
    <property type="match status" value="1"/>
</dbReference>
<feature type="chain" id="PRO_5045093881" evidence="2">
    <location>
        <begin position="20"/>
        <end position="211"/>
    </location>
</feature>
<dbReference type="SUPFAM" id="SSF56935">
    <property type="entry name" value="Porins"/>
    <property type="match status" value="1"/>
</dbReference>
<evidence type="ECO:0000259" key="3">
    <source>
        <dbReference type="Pfam" id="PF13505"/>
    </source>
</evidence>
<organism evidence="4 5">
    <name type="scientific">Lysobacter stagni</name>
    <dbReference type="NCBI Taxonomy" id="3045172"/>
    <lineage>
        <taxon>Bacteria</taxon>
        <taxon>Pseudomonadati</taxon>
        <taxon>Pseudomonadota</taxon>
        <taxon>Gammaproteobacteria</taxon>
        <taxon>Lysobacterales</taxon>
        <taxon>Lysobacteraceae</taxon>
        <taxon>Lysobacter</taxon>
    </lineage>
</organism>
<reference evidence="4 5" key="1">
    <citation type="submission" date="2023-05" db="EMBL/GenBank/DDBJ databases">
        <title>Lysobacter sp. strain LF1 Genome sequencing and assembly.</title>
        <authorList>
            <person name="Jung Y."/>
        </authorList>
    </citation>
    <scope>NUCLEOTIDE SEQUENCE [LARGE SCALE GENOMIC DNA]</scope>
    <source>
        <strain evidence="4 5">LF1</strain>
    </source>
</reference>
<keyword evidence="5" id="KW-1185">Reference proteome</keyword>
<protein>
    <submittedName>
        <fullName evidence="4">Outer membrane beta-barrel protein</fullName>
    </submittedName>
</protein>
<dbReference type="InterPro" id="IPR027385">
    <property type="entry name" value="Beta-barrel_OMP"/>
</dbReference>
<sequence>MKKTLIALALAAAPFASFASESNGIGYTNVQLDGVYEDSAGFYGKGAGISGSYAFTDNFFVTGSYSRTRDSDSWQSGKWYDRERLTNKNWTLGVGFNTSIGTRADWVSQLAYARHGVSSNYKSCYANTCYADNDSDHVSGYNLSTGVRGRVTDQLTANAYLGYEDYSHHYDGNFYADFDMGYSFNKTWSIETGVRLAEGMETWNLGARASF</sequence>
<gene>
    <name evidence="4" type="ORF">QLQ15_08525</name>
</gene>
<comment type="caution">
    <text evidence="4">The sequence shown here is derived from an EMBL/GenBank/DDBJ whole genome shotgun (WGS) entry which is preliminary data.</text>
</comment>
<feature type="signal peptide" evidence="2">
    <location>
        <begin position="1"/>
        <end position="19"/>
    </location>
</feature>
<dbReference type="EMBL" id="JASGBI010000001">
    <property type="protein sequence ID" value="MDI9238959.1"/>
    <property type="molecule type" value="Genomic_DNA"/>
</dbReference>
<dbReference type="RefSeq" id="WP_283212387.1">
    <property type="nucleotide sequence ID" value="NZ_JASGBI010000001.1"/>
</dbReference>